<dbReference type="RefSeq" id="XP_042998192.1">
    <property type="nucleotide sequence ID" value="XM_043142258.1"/>
</dbReference>
<protein>
    <recommendedName>
        <fullName evidence="4">Small secreted protein</fullName>
    </recommendedName>
</protein>
<sequence>MYFAQTIVAALLAATSAVAAPVADGPVNMMATVPRVIFEHVVRNCDAGDNSCTTTFTINPQRFDKQYVSFVNTRNGDTPASRNAGAAQSFGDYTITSGWSGQFGPGNGFTVFSVVDHKHKLITYPSYTDKQLANGQVVTPDQSYAPANLN</sequence>
<feature type="signal peptide" evidence="1">
    <location>
        <begin position="1"/>
        <end position="19"/>
    </location>
</feature>
<organism evidence="2 3">
    <name type="scientific">Ustilaginoidea virens</name>
    <name type="common">Rice false smut fungus</name>
    <name type="synonym">Villosiclava virens</name>
    <dbReference type="NCBI Taxonomy" id="1159556"/>
    <lineage>
        <taxon>Eukaryota</taxon>
        <taxon>Fungi</taxon>
        <taxon>Dikarya</taxon>
        <taxon>Ascomycota</taxon>
        <taxon>Pezizomycotina</taxon>
        <taxon>Sordariomycetes</taxon>
        <taxon>Hypocreomycetidae</taxon>
        <taxon>Hypocreales</taxon>
        <taxon>Clavicipitaceae</taxon>
        <taxon>Ustilaginoidea</taxon>
    </lineage>
</organism>
<evidence type="ECO:0008006" key="4">
    <source>
        <dbReference type="Google" id="ProtNLM"/>
    </source>
</evidence>
<evidence type="ECO:0000313" key="2">
    <source>
        <dbReference type="EMBL" id="QUC20519.1"/>
    </source>
</evidence>
<name>A0A8E5HSS5_USTVR</name>
<keyword evidence="1" id="KW-0732">Signal</keyword>
<dbReference type="OrthoDB" id="5352317at2759"/>
<feature type="chain" id="PRO_5034963440" description="Small secreted protein" evidence="1">
    <location>
        <begin position="20"/>
        <end position="150"/>
    </location>
</feature>
<proteinExistence type="predicted"/>
<gene>
    <name evidence="2" type="ORF">UV8b_04760</name>
</gene>
<dbReference type="KEGG" id="uvi:66065538"/>
<dbReference type="GeneID" id="66065538"/>
<dbReference type="EMBL" id="CP072756">
    <property type="protein sequence ID" value="QUC20519.1"/>
    <property type="molecule type" value="Genomic_DNA"/>
</dbReference>
<keyword evidence="3" id="KW-1185">Reference proteome</keyword>
<dbReference type="Proteomes" id="UP000027002">
    <property type="component" value="Chromosome 4"/>
</dbReference>
<dbReference type="AlphaFoldDB" id="A0A8E5HSS5"/>
<reference evidence="2" key="1">
    <citation type="submission" date="2020-03" db="EMBL/GenBank/DDBJ databases">
        <title>A mixture of massive structural variations and highly conserved coding sequences in Ustilaginoidea virens genome.</title>
        <authorList>
            <person name="Zhang K."/>
            <person name="Zhao Z."/>
            <person name="Zhang Z."/>
            <person name="Li Y."/>
            <person name="Hsiang T."/>
            <person name="Sun W."/>
        </authorList>
    </citation>
    <scope>NUCLEOTIDE SEQUENCE</scope>
    <source>
        <strain evidence="2">UV-8b</strain>
    </source>
</reference>
<accession>A0A8E5HSS5</accession>
<evidence type="ECO:0000313" key="3">
    <source>
        <dbReference type="Proteomes" id="UP000027002"/>
    </source>
</evidence>
<evidence type="ECO:0000256" key="1">
    <source>
        <dbReference type="SAM" id="SignalP"/>
    </source>
</evidence>